<reference evidence="1 2" key="1">
    <citation type="submission" date="2022-10" db="EMBL/GenBank/DDBJ databases">
        <title>High-quality genome sequences of two octocoral-associated bacteria, Endozoicomonas euniceicola EF212 and Endozoicomonas gorgoniicola PS125.</title>
        <authorList>
            <person name="Chiou Y.-J."/>
            <person name="Chen Y.-H."/>
        </authorList>
    </citation>
    <scope>NUCLEOTIDE SEQUENCE [LARGE SCALE GENOMIC DNA]</scope>
    <source>
        <strain evidence="1 2">PS125</strain>
    </source>
</reference>
<dbReference type="EMBL" id="JAPFCC010000001">
    <property type="protein sequence ID" value="MCW7552308.1"/>
    <property type="molecule type" value="Genomic_DNA"/>
</dbReference>
<organism evidence="1 2">
    <name type="scientific">Endozoicomonas gorgoniicola</name>
    <dbReference type="NCBI Taxonomy" id="1234144"/>
    <lineage>
        <taxon>Bacteria</taxon>
        <taxon>Pseudomonadati</taxon>
        <taxon>Pseudomonadota</taxon>
        <taxon>Gammaproteobacteria</taxon>
        <taxon>Oceanospirillales</taxon>
        <taxon>Endozoicomonadaceae</taxon>
        <taxon>Endozoicomonas</taxon>
    </lineage>
</organism>
<accession>A0ABT3MSG7</accession>
<protein>
    <submittedName>
        <fullName evidence="1">Uncharacterized protein</fullName>
    </submittedName>
</protein>
<dbReference type="Proteomes" id="UP001209854">
    <property type="component" value="Unassembled WGS sequence"/>
</dbReference>
<proteinExistence type="predicted"/>
<gene>
    <name evidence="1" type="ORF">NX722_06525</name>
</gene>
<name>A0ABT3MSG7_9GAMM</name>
<evidence type="ECO:0000313" key="2">
    <source>
        <dbReference type="Proteomes" id="UP001209854"/>
    </source>
</evidence>
<sequence>MGTQLPALFNESCYGYVIHINVPENRTVKRLAHTHIFIHNSDQNRQVFNLIQHIPFSRPGLIPPGWPEDQNH</sequence>
<keyword evidence="2" id="KW-1185">Reference proteome</keyword>
<evidence type="ECO:0000313" key="1">
    <source>
        <dbReference type="EMBL" id="MCW7552308.1"/>
    </source>
</evidence>
<dbReference type="RefSeq" id="WP_262567277.1">
    <property type="nucleotide sequence ID" value="NZ_JAPFCC010000001.1"/>
</dbReference>
<comment type="caution">
    <text evidence="1">The sequence shown here is derived from an EMBL/GenBank/DDBJ whole genome shotgun (WGS) entry which is preliminary data.</text>
</comment>